<evidence type="ECO:0000256" key="1">
    <source>
        <dbReference type="SAM" id="MobiDB-lite"/>
    </source>
</evidence>
<dbReference type="AlphaFoldDB" id="A0A6G4WRA2"/>
<dbReference type="RefSeq" id="WP_165297287.1">
    <property type="nucleotide sequence ID" value="NZ_JAAKZZ010000025.1"/>
</dbReference>
<evidence type="ECO:0000313" key="3">
    <source>
        <dbReference type="Proteomes" id="UP000477722"/>
    </source>
</evidence>
<sequence length="89" mass="8820">MSDDTSTPSGERQSGPGTEGGQDPTSTAQPPEPSAASPSGEGQPQGEEAAAQIARLERELAAARQEFAAPVPAGPATASAARPAPPNSR</sequence>
<gene>
    <name evidence="2" type="ORF">G5C65_04510</name>
</gene>
<dbReference type="EMBL" id="JAAKZZ010000025">
    <property type="protein sequence ID" value="NGO67628.1"/>
    <property type="molecule type" value="Genomic_DNA"/>
</dbReference>
<proteinExistence type="predicted"/>
<comment type="caution">
    <text evidence="2">The sequence shown here is derived from an EMBL/GenBank/DDBJ whole genome shotgun (WGS) entry which is preliminary data.</text>
</comment>
<feature type="compositionally biased region" description="Low complexity" evidence="1">
    <location>
        <begin position="62"/>
        <end position="82"/>
    </location>
</feature>
<protein>
    <submittedName>
        <fullName evidence="2">Uncharacterized protein</fullName>
    </submittedName>
</protein>
<name>A0A6G4WRA2_9ACTN</name>
<keyword evidence="3" id="KW-1185">Reference proteome</keyword>
<reference evidence="2 3" key="1">
    <citation type="submission" date="2020-02" db="EMBL/GenBank/DDBJ databases">
        <title>Whole-genome analyses of novel actinobacteria.</title>
        <authorList>
            <person name="Sahin N."/>
            <person name="Tatar D."/>
        </authorList>
    </citation>
    <scope>NUCLEOTIDE SEQUENCE [LARGE SCALE GENOMIC DNA]</scope>
    <source>
        <strain evidence="2 3">SB3404</strain>
    </source>
</reference>
<feature type="compositionally biased region" description="Polar residues" evidence="1">
    <location>
        <begin position="1"/>
        <end position="16"/>
    </location>
</feature>
<accession>A0A6G4WRA2</accession>
<feature type="region of interest" description="Disordered" evidence="1">
    <location>
        <begin position="1"/>
        <end position="89"/>
    </location>
</feature>
<evidence type="ECO:0000313" key="2">
    <source>
        <dbReference type="EMBL" id="NGO67628.1"/>
    </source>
</evidence>
<organism evidence="2 3">
    <name type="scientific">Streptomyces boncukensis</name>
    <dbReference type="NCBI Taxonomy" id="2711219"/>
    <lineage>
        <taxon>Bacteria</taxon>
        <taxon>Bacillati</taxon>
        <taxon>Actinomycetota</taxon>
        <taxon>Actinomycetes</taxon>
        <taxon>Kitasatosporales</taxon>
        <taxon>Streptomycetaceae</taxon>
        <taxon>Streptomyces</taxon>
    </lineage>
</organism>
<dbReference type="Proteomes" id="UP000477722">
    <property type="component" value="Unassembled WGS sequence"/>
</dbReference>
<feature type="compositionally biased region" description="Low complexity" evidence="1">
    <location>
        <begin position="24"/>
        <end position="54"/>
    </location>
</feature>